<dbReference type="PANTHER" id="PTHR42339">
    <property type="entry name" value="HISTONE H1"/>
    <property type="match status" value="1"/>
</dbReference>
<sequence>MATLEDQLEAIGGDNGFCYDTDWQPRTASGKLKSPGVIRGEITRFLAKKTMTQTEFLRRIGCNPGSYHRFMTGKYKDPWSATSNQTYMTAAIFLAKEKIRVKIAERDEKARLKAAKALAKKEGKGAAAKTSPVKKGPSAAAIKKAENAALLAAISAVDVAVGAPVYDCCDTVRQKINRFIISSGVTMAAFLRCIDINSGSWAAFSKMKGAGAGAANAIYPAAYRFFEQLRLKDNKPKSKKRLEAEAKLGARGYMLRHDNGMRYVVVRR</sequence>
<comment type="caution">
    <text evidence="2">The sequence shown here is derived from an EMBL/GenBank/DDBJ whole genome shotgun (WGS) entry which is preliminary data.</text>
</comment>
<name>A0A9K3CSF3_9EUKA</name>
<dbReference type="EMBL" id="BDIP01000436">
    <property type="protein sequence ID" value="GIQ81593.1"/>
    <property type="molecule type" value="Genomic_DNA"/>
</dbReference>
<evidence type="ECO:0000259" key="1">
    <source>
        <dbReference type="Pfam" id="PF24852"/>
    </source>
</evidence>
<protein>
    <recommendedName>
        <fullName evidence="1">DUF7726 domain-containing protein</fullName>
    </recommendedName>
</protein>
<gene>
    <name evidence="2" type="ORF">KIPB_002574</name>
</gene>
<dbReference type="OrthoDB" id="2592504at2759"/>
<organism evidence="2 3">
    <name type="scientific">Kipferlia bialata</name>
    <dbReference type="NCBI Taxonomy" id="797122"/>
    <lineage>
        <taxon>Eukaryota</taxon>
        <taxon>Metamonada</taxon>
        <taxon>Carpediemonas-like organisms</taxon>
        <taxon>Kipferlia</taxon>
    </lineage>
</organism>
<dbReference type="Pfam" id="PF24852">
    <property type="entry name" value="DUF7726"/>
    <property type="match status" value="2"/>
</dbReference>
<dbReference type="AlphaFoldDB" id="A0A9K3CSF3"/>
<feature type="domain" description="DUF7726" evidence="1">
    <location>
        <begin position="164"/>
        <end position="233"/>
    </location>
</feature>
<feature type="domain" description="DUF7726" evidence="1">
    <location>
        <begin position="33"/>
        <end position="98"/>
    </location>
</feature>
<evidence type="ECO:0000313" key="3">
    <source>
        <dbReference type="Proteomes" id="UP000265618"/>
    </source>
</evidence>
<dbReference type="PANTHER" id="PTHR42339:SF1">
    <property type="entry name" value="HISTONE H1"/>
    <property type="match status" value="1"/>
</dbReference>
<dbReference type="InterPro" id="IPR056143">
    <property type="entry name" value="DUF7726"/>
</dbReference>
<keyword evidence="3" id="KW-1185">Reference proteome</keyword>
<evidence type="ECO:0000313" key="2">
    <source>
        <dbReference type="EMBL" id="GIQ81593.1"/>
    </source>
</evidence>
<accession>A0A9K3CSF3</accession>
<reference evidence="2 3" key="1">
    <citation type="journal article" date="2018" name="PLoS ONE">
        <title>The draft genome of Kipferlia bialata reveals reductive genome evolution in fornicate parasites.</title>
        <authorList>
            <person name="Tanifuji G."/>
            <person name="Takabayashi S."/>
            <person name="Kume K."/>
            <person name="Takagi M."/>
            <person name="Nakayama T."/>
            <person name="Kamikawa R."/>
            <person name="Inagaki Y."/>
            <person name="Hashimoto T."/>
        </authorList>
    </citation>
    <scope>NUCLEOTIDE SEQUENCE [LARGE SCALE GENOMIC DNA]</scope>
    <source>
        <strain evidence="2">NY0173</strain>
    </source>
</reference>
<dbReference type="Proteomes" id="UP000265618">
    <property type="component" value="Unassembled WGS sequence"/>
</dbReference>
<proteinExistence type="predicted"/>